<evidence type="ECO:0000313" key="5">
    <source>
        <dbReference type="Proteomes" id="UP000708208"/>
    </source>
</evidence>
<gene>
    <name evidence="4" type="ORF">AFUS01_LOCUS39452</name>
</gene>
<accession>A0A8J2L6P7</accession>
<dbReference type="EMBL" id="CAJVCH010552171">
    <property type="protein sequence ID" value="CAG7829593.1"/>
    <property type="molecule type" value="Genomic_DNA"/>
</dbReference>
<dbReference type="Proteomes" id="UP000708208">
    <property type="component" value="Unassembled WGS sequence"/>
</dbReference>
<protein>
    <recommendedName>
        <fullName evidence="3">Carboxylesterase type B domain-containing protein</fullName>
    </recommendedName>
</protein>
<proteinExistence type="predicted"/>
<dbReference type="Pfam" id="PF00135">
    <property type="entry name" value="COesterase"/>
    <property type="match status" value="1"/>
</dbReference>
<dbReference type="InterPro" id="IPR002018">
    <property type="entry name" value="CarbesteraseB"/>
</dbReference>
<comment type="caution">
    <text evidence="4">The sequence shown here is derived from an EMBL/GenBank/DDBJ whole genome shotgun (WGS) entry which is preliminary data.</text>
</comment>
<feature type="signal peptide" evidence="2">
    <location>
        <begin position="1"/>
        <end position="19"/>
    </location>
</feature>
<evidence type="ECO:0000259" key="3">
    <source>
        <dbReference type="Pfam" id="PF00135"/>
    </source>
</evidence>
<evidence type="ECO:0000256" key="2">
    <source>
        <dbReference type="SAM" id="SignalP"/>
    </source>
</evidence>
<reference evidence="4" key="1">
    <citation type="submission" date="2021-06" db="EMBL/GenBank/DDBJ databases">
        <authorList>
            <person name="Hodson N. C."/>
            <person name="Mongue J. A."/>
            <person name="Jaron S. K."/>
        </authorList>
    </citation>
    <scope>NUCLEOTIDE SEQUENCE</scope>
</reference>
<organism evidence="4 5">
    <name type="scientific">Allacma fusca</name>
    <dbReference type="NCBI Taxonomy" id="39272"/>
    <lineage>
        <taxon>Eukaryota</taxon>
        <taxon>Metazoa</taxon>
        <taxon>Ecdysozoa</taxon>
        <taxon>Arthropoda</taxon>
        <taxon>Hexapoda</taxon>
        <taxon>Collembola</taxon>
        <taxon>Symphypleona</taxon>
        <taxon>Sminthuridae</taxon>
        <taxon>Allacma</taxon>
    </lineage>
</organism>
<keyword evidence="2" id="KW-0732">Signal</keyword>
<feature type="domain" description="Carboxylesterase type B" evidence="3">
    <location>
        <begin position="51"/>
        <end position="378"/>
    </location>
</feature>
<dbReference type="AlphaFoldDB" id="A0A8J2L6P7"/>
<evidence type="ECO:0000256" key="1">
    <source>
        <dbReference type="ARBA" id="ARBA00023180"/>
    </source>
</evidence>
<sequence length="411" mass="45473">MAVEVFLVQLLCAFFSCAGRNPAPVPSGSVNHYHSITTASFDNSLDNLGPPVLKTVNGWIQGAHMRTIRSRNIAAYMGIPYARPPLGELRFRAPVPLDPWEGYLRADVPGPVCLQVDASQFYNVMGQEDCLHLSVYTPRFGKSSTDETPLPVIFFLHGGAYFFGSSDLWGPAYLLDHDVILVVPNFRQGVLGFLSTGDEQAPGNFGLKDQALALKWVSENIPEFGGDPGRITVMGVASGAAIANMNLISKMTQDYVSNAIFHSGSAHMHWGLVNRTYESSRAIARSFSCNDDNSYSMVKCLREQNPHFVANGLQKVYKRHLFPWVNFGPVVEPPGPDAYLTETPFEAYAGNRVKAVPVLGGIVESEGDVFVHTLLKIIWKSEFLKDLNNNWLDVAPFMFDYYQTSLNPREV</sequence>
<dbReference type="OrthoDB" id="3200163at2759"/>
<keyword evidence="5" id="KW-1185">Reference proteome</keyword>
<keyword evidence="1" id="KW-0325">Glycoprotein</keyword>
<evidence type="ECO:0000313" key="4">
    <source>
        <dbReference type="EMBL" id="CAG7829593.1"/>
    </source>
</evidence>
<dbReference type="InterPro" id="IPR050309">
    <property type="entry name" value="Type-B_Carboxylest/Lipase"/>
</dbReference>
<dbReference type="PANTHER" id="PTHR11559">
    <property type="entry name" value="CARBOXYLESTERASE"/>
    <property type="match status" value="1"/>
</dbReference>
<name>A0A8J2L6P7_9HEXA</name>
<feature type="non-terminal residue" evidence="4">
    <location>
        <position position="1"/>
    </location>
</feature>
<feature type="chain" id="PRO_5035289657" description="Carboxylesterase type B domain-containing protein" evidence="2">
    <location>
        <begin position="20"/>
        <end position="411"/>
    </location>
</feature>